<feature type="transmembrane region" description="Helical" evidence="1">
    <location>
        <begin position="45"/>
        <end position="66"/>
    </location>
</feature>
<keyword evidence="2" id="KW-0732">Signal</keyword>
<accession>A0A2U9TA88</accession>
<dbReference type="Proteomes" id="UP000320431">
    <property type="component" value="Unassembled WGS sequence"/>
</dbReference>
<evidence type="ECO:0000313" key="3">
    <source>
        <dbReference type="EMBL" id="AWV06439.1"/>
    </source>
</evidence>
<feature type="transmembrane region" description="Helical" evidence="1">
    <location>
        <begin position="120"/>
        <end position="137"/>
    </location>
</feature>
<dbReference type="InterPro" id="IPR025058">
    <property type="entry name" value="DUF3995"/>
</dbReference>
<feature type="chain" id="PRO_5036324169" evidence="2">
    <location>
        <begin position="22"/>
        <end position="139"/>
    </location>
</feature>
<evidence type="ECO:0000313" key="4">
    <source>
        <dbReference type="EMBL" id="KAB8167677.1"/>
    </source>
</evidence>
<gene>
    <name evidence="3" type="ORF">C9I47_0718</name>
    <name evidence="4" type="ORF">FKV24_016510</name>
</gene>
<feature type="signal peptide" evidence="2">
    <location>
        <begin position="1"/>
        <end position="21"/>
    </location>
</feature>
<keyword evidence="5" id="KW-1185">Reference proteome</keyword>
<evidence type="ECO:0000256" key="1">
    <source>
        <dbReference type="SAM" id="Phobius"/>
    </source>
</evidence>
<dbReference type="KEGG" id="lmb:C9I47_0718"/>
<keyword evidence="1" id="KW-1133">Transmembrane helix</keyword>
<proteinExistence type="predicted"/>
<keyword evidence="1" id="KW-0472">Membrane</keyword>
<reference evidence="3 5" key="1">
    <citation type="submission" date="2018-05" db="EMBL/GenBank/DDBJ databases">
        <title>The complete genome of Lysobacter maris HZ9B, a marine bacterium antagonistic against terrestrial plant pathogens.</title>
        <authorList>
            <person name="Zhang X.-Q."/>
        </authorList>
    </citation>
    <scope>NUCLEOTIDE SEQUENCE [LARGE SCALE GENOMIC DNA]</scope>
    <source>
        <strain evidence="3 5">HZ9B</strain>
    </source>
</reference>
<protein>
    <submittedName>
        <fullName evidence="4">DUF3995 domain-containing protein</fullName>
    </submittedName>
</protein>
<dbReference type="OrthoDB" id="8590912at2"/>
<dbReference type="Pfam" id="PF13160">
    <property type="entry name" value="DUF3995"/>
    <property type="match status" value="1"/>
</dbReference>
<sequence>MLGLAVCLVLSALAALHLVWAAGGARQWADAAVPMRADGRPLFEPSRAATIAVAVALAAAAATVMAVSGHWQPPLPAIAVRAAAVALVLVFVARGIGDFRWVGMFKRERHGRFARLDTRFYSPLCLLLGAAVAAITLDA</sequence>
<organism evidence="3 5">
    <name type="scientific">Marilutibacter maris</name>
    <dbReference type="NCBI Taxonomy" id="1605891"/>
    <lineage>
        <taxon>Bacteria</taxon>
        <taxon>Pseudomonadati</taxon>
        <taxon>Pseudomonadota</taxon>
        <taxon>Gammaproteobacteria</taxon>
        <taxon>Lysobacterales</taxon>
        <taxon>Lysobacteraceae</taxon>
        <taxon>Marilutibacter</taxon>
    </lineage>
</organism>
<dbReference type="RefSeq" id="WP_111265610.1">
    <property type="nucleotide sequence ID" value="NZ_CP029843.1"/>
</dbReference>
<evidence type="ECO:0000256" key="2">
    <source>
        <dbReference type="SAM" id="SignalP"/>
    </source>
</evidence>
<evidence type="ECO:0000313" key="5">
    <source>
        <dbReference type="Proteomes" id="UP000249447"/>
    </source>
</evidence>
<reference evidence="4 6" key="2">
    <citation type="submission" date="2019-10" db="EMBL/GenBank/DDBJ databases">
        <title>Lysobacter alkalisoli sp. nov., isolated from saline-alkaline soil.</title>
        <authorList>
            <person name="Sun J.-Q."/>
        </authorList>
    </citation>
    <scope>NUCLEOTIDE SEQUENCE [LARGE SCALE GENOMIC DNA]</scope>
    <source>
        <strain evidence="4 6">KCTC 42381</strain>
    </source>
</reference>
<dbReference type="EMBL" id="VICD02000288">
    <property type="protein sequence ID" value="KAB8167677.1"/>
    <property type="molecule type" value="Genomic_DNA"/>
</dbReference>
<feature type="transmembrane region" description="Helical" evidence="1">
    <location>
        <begin position="78"/>
        <end position="97"/>
    </location>
</feature>
<dbReference type="EMBL" id="CP029843">
    <property type="protein sequence ID" value="AWV06439.1"/>
    <property type="molecule type" value="Genomic_DNA"/>
</dbReference>
<evidence type="ECO:0000313" key="6">
    <source>
        <dbReference type="Proteomes" id="UP000320431"/>
    </source>
</evidence>
<keyword evidence="1" id="KW-0812">Transmembrane</keyword>
<dbReference type="Proteomes" id="UP000249447">
    <property type="component" value="Chromosome"/>
</dbReference>
<name>A0A2U9TA88_9GAMM</name>
<dbReference type="AlphaFoldDB" id="A0A2U9TA88"/>